<dbReference type="STRING" id="453.Lfee_2216"/>
<feature type="transmembrane region" description="Helical" evidence="1">
    <location>
        <begin position="296"/>
        <end position="318"/>
    </location>
</feature>
<keyword evidence="1" id="KW-1133">Transmembrane helix</keyword>
<dbReference type="RefSeq" id="WP_058446784.1">
    <property type="nucleotide sequence ID" value="NZ_CAAAHT010000001.1"/>
</dbReference>
<sequence>MPQVRKITGNHREVVTAAFSSKYLPPTRMASGKTRYPVEETLKQSSYLENVGNIFKDLSRTPFLPTNGKTGDNFVRDWVNTPSYDFAQGNITAGLYHFLFGVFMADPDLVKEGTGRKEEEQFTKYYANTKKVDLAYYNDEGILCGVSLSYCIEDPSLWVACTIRNTVGNPEDRDVLFLSTAELIKHDSADKQKELVESGTVAQEFLAFLKSESVAALFADTILEDGRVNVERLEELNTHLNEMHLINIGRNKVFQTREKHFEQQKKLHEQALLAIKNPALELAAQQSFVRRNAGSLFLGFLVLVTLVNLAFMATGVLAPFGLLLEGVKNYLAFAGAAVVGVASTAKIANNEHQLSAYQVNTSKRTKEIEDDFQANFEQRNREAFLAMDAKEAQDALQVRQISHTSNEEIVSQEHDDSQDFGMVGELVEEVVHGDSSLLPKATLLVDNVSIQPTVDTYSRKDVGVVVQGKEDGIVIPSNEGTQIYSQ</sequence>
<name>A0A0W0TLD5_9GAMM</name>
<dbReference type="EMBL" id="LNYB01000081">
    <property type="protein sequence ID" value="KTC96418.1"/>
    <property type="molecule type" value="Genomic_DNA"/>
</dbReference>
<dbReference type="AlphaFoldDB" id="A0A0W0TLD5"/>
<evidence type="ECO:0000313" key="3">
    <source>
        <dbReference type="EMBL" id="SPX61817.1"/>
    </source>
</evidence>
<organism evidence="2 4">
    <name type="scientific">Legionella feeleii</name>
    <dbReference type="NCBI Taxonomy" id="453"/>
    <lineage>
        <taxon>Bacteria</taxon>
        <taxon>Pseudomonadati</taxon>
        <taxon>Pseudomonadota</taxon>
        <taxon>Gammaproteobacteria</taxon>
        <taxon>Legionellales</taxon>
        <taxon>Legionellaceae</taxon>
        <taxon>Legionella</taxon>
    </lineage>
</organism>
<keyword evidence="4" id="KW-1185">Reference proteome</keyword>
<protein>
    <recommendedName>
        <fullName evidence="6">Dot/Icm secretion system substrate</fullName>
    </recommendedName>
</protein>
<dbReference type="EMBL" id="UASS01000022">
    <property type="protein sequence ID" value="SPX61817.1"/>
    <property type="molecule type" value="Genomic_DNA"/>
</dbReference>
<evidence type="ECO:0000313" key="2">
    <source>
        <dbReference type="EMBL" id="KTC96418.1"/>
    </source>
</evidence>
<evidence type="ECO:0000313" key="4">
    <source>
        <dbReference type="Proteomes" id="UP000054698"/>
    </source>
</evidence>
<accession>A0A0W0TLD5</accession>
<evidence type="ECO:0008006" key="6">
    <source>
        <dbReference type="Google" id="ProtNLM"/>
    </source>
</evidence>
<dbReference type="PATRIC" id="fig|453.4.peg.2429"/>
<dbReference type="OrthoDB" id="5649212at2"/>
<reference evidence="3 5" key="2">
    <citation type="submission" date="2018-06" db="EMBL/GenBank/DDBJ databases">
        <authorList>
            <consortium name="Pathogen Informatics"/>
            <person name="Doyle S."/>
        </authorList>
    </citation>
    <scope>NUCLEOTIDE SEQUENCE [LARGE SCALE GENOMIC DNA]</scope>
    <source>
        <strain evidence="3 5">NCTC12022</strain>
    </source>
</reference>
<reference evidence="2 4" key="1">
    <citation type="submission" date="2015-11" db="EMBL/GenBank/DDBJ databases">
        <title>Genomic analysis of 38 Legionella species identifies large and diverse effector repertoires.</title>
        <authorList>
            <person name="Burstein D."/>
            <person name="Amaro F."/>
            <person name="Zusman T."/>
            <person name="Lifshitz Z."/>
            <person name="Cohen O."/>
            <person name="Gilbert J.A."/>
            <person name="Pupko T."/>
            <person name="Shuman H.A."/>
            <person name="Segal G."/>
        </authorList>
    </citation>
    <scope>NUCLEOTIDE SEQUENCE [LARGE SCALE GENOMIC DNA]</scope>
    <source>
        <strain evidence="2 4">WO-44C</strain>
    </source>
</reference>
<evidence type="ECO:0000256" key="1">
    <source>
        <dbReference type="SAM" id="Phobius"/>
    </source>
</evidence>
<dbReference type="Proteomes" id="UP000054698">
    <property type="component" value="Unassembled WGS sequence"/>
</dbReference>
<evidence type="ECO:0000313" key="5">
    <source>
        <dbReference type="Proteomes" id="UP000251942"/>
    </source>
</evidence>
<keyword evidence="1" id="KW-0472">Membrane</keyword>
<dbReference type="Proteomes" id="UP000251942">
    <property type="component" value="Unassembled WGS sequence"/>
</dbReference>
<proteinExistence type="predicted"/>
<keyword evidence="1" id="KW-0812">Transmembrane</keyword>
<gene>
    <name evidence="2" type="ORF">Lfee_2216</name>
    <name evidence="3" type="ORF">NCTC12022_02569</name>
</gene>